<dbReference type="AlphaFoldDB" id="A0A2D3VJS7"/>
<reference evidence="1 2" key="1">
    <citation type="submission" date="2016-03" db="EMBL/GenBank/DDBJ databases">
        <authorList>
            <person name="Ploux O."/>
        </authorList>
    </citation>
    <scope>NUCLEOTIDE SEQUENCE [LARGE SCALE GENOMIC DNA]</scope>
    <source>
        <strain evidence="1 2">URUG2</strain>
    </source>
</reference>
<accession>A0A2D3VJS7</accession>
<evidence type="ECO:0000313" key="2">
    <source>
        <dbReference type="Proteomes" id="UP000225277"/>
    </source>
</evidence>
<dbReference type="EMBL" id="FJUY01000017">
    <property type="protein sequence ID" value="CZT23579.1"/>
    <property type="molecule type" value="Genomic_DNA"/>
</dbReference>
<protein>
    <submittedName>
        <fullName evidence="1">Uncharacterized protein</fullName>
    </submittedName>
</protein>
<dbReference type="RefSeq" id="XP_023630303.1">
    <property type="nucleotide sequence ID" value="XM_023774535.1"/>
</dbReference>
<proteinExistence type="predicted"/>
<dbReference type="Proteomes" id="UP000225277">
    <property type="component" value="Unassembled WGS sequence"/>
</dbReference>
<keyword evidence="2" id="KW-1185">Reference proteome</keyword>
<name>A0A2D3VJS7_9PEZI</name>
<organism evidence="1 2">
    <name type="scientific">Ramularia collo-cygni</name>
    <dbReference type="NCBI Taxonomy" id="112498"/>
    <lineage>
        <taxon>Eukaryota</taxon>
        <taxon>Fungi</taxon>
        <taxon>Dikarya</taxon>
        <taxon>Ascomycota</taxon>
        <taxon>Pezizomycotina</taxon>
        <taxon>Dothideomycetes</taxon>
        <taxon>Dothideomycetidae</taxon>
        <taxon>Mycosphaerellales</taxon>
        <taxon>Mycosphaerellaceae</taxon>
        <taxon>Ramularia</taxon>
    </lineage>
</organism>
<sequence>MAQPQPAPDAELVFTTTHDYVFAQPGPLIQIFGRKVAIDELHKGIEGEGLAVRPDQPDHASTALEQSLDLLRAKNAFPDNEALLRFTAQSPELQLAGGITPEDWVIRETVLNCVYPPFHFQQLNVDFVLAFLRVAQKCHSEERVYQLVILTQTTQVQYRVDKLLTIFDAPATHSVYLYRHFVRGQDGAIVENWKGFMLRPGAREPTPEVAPPLRFRPDLLLRLKRLRAKQEEMRKRAASDS</sequence>
<dbReference type="GeneID" id="35604365"/>
<evidence type="ECO:0000313" key="1">
    <source>
        <dbReference type="EMBL" id="CZT23579.1"/>
    </source>
</evidence>
<gene>
    <name evidence="1" type="ORF">RCC_09293</name>
</gene>